<feature type="signal peptide" evidence="7">
    <location>
        <begin position="1"/>
        <end position="19"/>
    </location>
</feature>
<dbReference type="PROSITE" id="PS50068">
    <property type="entry name" value="LDLRA_2"/>
    <property type="match status" value="3"/>
</dbReference>
<dbReference type="InterPro" id="IPR013783">
    <property type="entry name" value="Ig-like_fold"/>
</dbReference>
<name>T1DBM0_9PLAT</name>
<keyword evidence="5" id="KW-0393">Immunoglobulin domain</keyword>
<dbReference type="SMART" id="SM00408">
    <property type="entry name" value="IGc2"/>
    <property type="match status" value="3"/>
</dbReference>
<dbReference type="AlphaFoldDB" id="T1DBM0"/>
<feature type="domain" description="Ig-like" evidence="8">
    <location>
        <begin position="122"/>
        <end position="208"/>
    </location>
</feature>
<dbReference type="PRINTS" id="PR00261">
    <property type="entry name" value="LDLRECEPTOR"/>
</dbReference>
<dbReference type="SMART" id="SM00192">
    <property type="entry name" value="LDLa"/>
    <property type="match status" value="3"/>
</dbReference>
<dbReference type="GO" id="GO:0005911">
    <property type="term" value="C:cell-cell junction"/>
    <property type="evidence" value="ECO:0007669"/>
    <property type="project" value="TreeGrafter"/>
</dbReference>
<dbReference type="EMBL" id="GAKU01000037">
    <property type="protein sequence ID" value="JAA92600.1"/>
    <property type="molecule type" value="mRNA"/>
</dbReference>
<evidence type="ECO:0000256" key="4">
    <source>
        <dbReference type="ARBA" id="ARBA00023180"/>
    </source>
</evidence>
<dbReference type="GO" id="GO:0098609">
    <property type="term" value="P:cell-cell adhesion"/>
    <property type="evidence" value="ECO:0007669"/>
    <property type="project" value="TreeGrafter"/>
</dbReference>
<evidence type="ECO:0000256" key="3">
    <source>
        <dbReference type="ARBA" id="ARBA00023157"/>
    </source>
</evidence>
<feature type="disulfide bond" evidence="6">
    <location>
        <begin position="670"/>
        <end position="685"/>
    </location>
</feature>
<evidence type="ECO:0000256" key="5">
    <source>
        <dbReference type="ARBA" id="ARBA00023319"/>
    </source>
</evidence>
<dbReference type="PROSITE" id="PS01209">
    <property type="entry name" value="LDLRA_1"/>
    <property type="match status" value="1"/>
</dbReference>
<dbReference type="Pfam" id="PF00057">
    <property type="entry name" value="Ldl_recept_a"/>
    <property type="match status" value="2"/>
</dbReference>
<dbReference type="SUPFAM" id="SSF48726">
    <property type="entry name" value="Immunoglobulin"/>
    <property type="match status" value="5"/>
</dbReference>
<dbReference type="GO" id="GO:0005886">
    <property type="term" value="C:plasma membrane"/>
    <property type="evidence" value="ECO:0007669"/>
    <property type="project" value="TreeGrafter"/>
</dbReference>
<evidence type="ECO:0000313" key="9">
    <source>
        <dbReference type="EMBL" id="JAA92600.1"/>
    </source>
</evidence>
<feature type="domain" description="Ig-like" evidence="8">
    <location>
        <begin position="57"/>
        <end position="120"/>
    </location>
</feature>
<feature type="disulfide bond" evidence="6">
    <location>
        <begin position="712"/>
        <end position="727"/>
    </location>
</feature>
<dbReference type="CDD" id="cd00112">
    <property type="entry name" value="LDLa"/>
    <property type="match status" value="3"/>
</dbReference>
<dbReference type="Pfam" id="PF13927">
    <property type="entry name" value="Ig_3"/>
    <property type="match status" value="1"/>
</dbReference>
<keyword evidence="4" id="KW-0325">Glycoprotein</keyword>
<dbReference type="InterPro" id="IPR036179">
    <property type="entry name" value="Ig-like_dom_sf"/>
</dbReference>
<keyword evidence="2" id="KW-0472">Membrane</keyword>
<evidence type="ECO:0000259" key="8">
    <source>
        <dbReference type="PROSITE" id="PS50835"/>
    </source>
</evidence>
<feature type="domain" description="Ig-like" evidence="8">
    <location>
        <begin position="405"/>
        <end position="504"/>
    </location>
</feature>
<dbReference type="InterPro" id="IPR036055">
    <property type="entry name" value="LDL_receptor-like_sf"/>
</dbReference>
<feature type="domain" description="Ig-like" evidence="8">
    <location>
        <begin position="325"/>
        <end position="398"/>
    </location>
</feature>
<dbReference type="InterPro" id="IPR003598">
    <property type="entry name" value="Ig_sub2"/>
</dbReference>
<dbReference type="Pfam" id="PF13895">
    <property type="entry name" value="Ig_2"/>
    <property type="match status" value="1"/>
</dbReference>
<comment type="subcellular location">
    <subcellularLocation>
        <location evidence="1">Membrane</location>
        <topology evidence="1">Single-pass type I membrane protein</topology>
    </subcellularLocation>
</comment>
<feature type="domain" description="Ig-like" evidence="8">
    <location>
        <begin position="730"/>
        <end position="819"/>
    </location>
</feature>
<dbReference type="PROSITE" id="PS50835">
    <property type="entry name" value="IG_LIKE"/>
    <property type="match status" value="6"/>
</dbReference>
<dbReference type="PANTHER" id="PTHR11640:SF31">
    <property type="entry name" value="IRREGULAR CHIASM C-ROUGHEST PROTEIN-RELATED"/>
    <property type="match status" value="1"/>
</dbReference>
<dbReference type="InterPro" id="IPR051275">
    <property type="entry name" value="Cell_adhesion_signaling"/>
</dbReference>
<feature type="disulfide bond" evidence="6">
    <location>
        <begin position="612"/>
        <end position="630"/>
    </location>
</feature>
<sequence>MKVWLILSTIFCLSRSIYCQDEFTFGGAADEEEDEAVINFNMKNDSIVKSEMEYLYVLCNVTNLKPNTFTARWLDKNGVVVSPNKILYFKSLLKHREGIYKCEVEKDSVKSNKTFQLNITIPSISINVLPDESLQIGGQISRNCSDFKSMNLSITDTLSHEWVDEKNKTVSNSNFLVIPIKDESVSGTYECRLKSFATSKVYTAKTMVNVQRKVVSANYKIQISTTPGTITFAKMFTLNCDVTPSNGIQYRWLKDNIEISTNKTIYIPSFKKENIGVYKCIAIVKLENGNNLTLEAESLQQLTLFRHSKVELDETPGYTIIVHSGEKKELHCEIEVEAKKRGVEVEWYINNTLFRRGDFRNIGRLDKELVSMLVIRNIVAQNEGKYECRYADKRKEINIVVLTEQGIIQTNPPLLRVKEGQSVEFHCRVDNFANVKNVDLKWKFRSKDGSVTYDIPNDRWETTNPDITEETSFLELNSAVMADNGYLICTEPNGQSAQSELIVTAGEGNVITITPKEIRVRPHQRFDIECFTKTREGRASGQPKFFFSNNKAVGRDARFVETTVGQSHIRLSAPNGLPLSEDNMDVFCGSGDQRVSSKIYIKDTCPPGHRYCQNGQCLENAKFCDGKVDCEDKSDEDPNLCKACDPISKKCEVHRGIIPTKNYYLVHWACDGEEDCGNGYDEENCGEGYLENCGGKFFKCSDGKNIPRGYLCDQNADCDNGDDENLCTYPTIIKTSTKEIKAARTQQVTMTCEASGKPLPAIVWRFNWGCIQQLPRFSVRSYSSNCTTVSSTLTINNFQPGDDGIYNCEALSSRQRAFSDDFQVVLQNRNL</sequence>
<comment type="caution">
    <text evidence="6">Lacks conserved residue(s) required for the propagation of feature annotation.</text>
</comment>
<keyword evidence="7" id="KW-0732">Signal</keyword>
<dbReference type="InterPro" id="IPR007110">
    <property type="entry name" value="Ig-like_dom"/>
</dbReference>
<reference evidence="9" key="1">
    <citation type="submission" date="2013-06" db="EMBL/GenBank/DDBJ databases">
        <title>Reactivating head regrowth in a regeneration deficient planarian species.</title>
        <authorList>
            <person name="Liu S.-Y."/>
            <person name="Brandl H."/>
            <person name="Henry I."/>
            <person name="Rink J."/>
        </authorList>
    </citation>
    <scope>NUCLEOTIDE SEQUENCE</scope>
</reference>
<dbReference type="InterPro" id="IPR023415">
    <property type="entry name" value="LDLR_class-A_CS"/>
</dbReference>
<dbReference type="Gene3D" id="4.10.400.10">
    <property type="entry name" value="Low-density Lipoprotein Receptor"/>
    <property type="match status" value="3"/>
</dbReference>
<feature type="disulfide bond" evidence="6">
    <location>
        <begin position="700"/>
        <end position="718"/>
    </location>
</feature>
<evidence type="ECO:0000256" key="1">
    <source>
        <dbReference type="ARBA" id="ARBA00004479"/>
    </source>
</evidence>
<feature type="disulfide bond" evidence="6">
    <location>
        <begin position="605"/>
        <end position="617"/>
    </location>
</feature>
<dbReference type="SMART" id="SM00409">
    <property type="entry name" value="IG"/>
    <property type="match status" value="6"/>
</dbReference>
<dbReference type="GO" id="GO:0050839">
    <property type="term" value="F:cell adhesion molecule binding"/>
    <property type="evidence" value="ECO:0007669"/>
    <property type="project" value="TreeGrafter"/>
</dbReference>
<organism evidence="9">
    <name type="scientific">Dendrocoelum lacteum</name>
    <dbReference type="NCBI Taxonomy" id="27895"/>
    <lineage>
        <taxon>Eukaryota</taxon>
        <taxon>Metazoa</taxon>
        <taxon>Spiralia</taxon>
        <taxon>Lophotrochozoa</taxon>
        <taxon>Platyhelminthes</taxon>
        <taxon>Rhabditophora</taxon>
        <taxon>Seriata</taxon>
        <taxon>Tricladida</taxon>
        <taxon>Continenticola</taxon>
        <taxon>Planarioidea</taxon>
        <taxon>Dendrocoelidae</taxon>
        <taxon>Dendrocoelum</taxon>
    </lineage>
</organism>
<evidence type="ECO:0000256" key="2">
    <source>
        <dbReference type="ARBA" id="ARBA00023136"/>
    </source>
</evidence>
<feature type="chain" id="PRO_5004574506" evidence="7">
    <location>
        <begin position="20"/>
        <end position="831"/>
    </location>
</feature>
<dbReference type="SUPFAM" id="SSF57424">
    <property type="entry name" value="LDL receptor-like module"/>
    <property type="match status" value="2"/>
</dbReference>
<dbReference type="Gene3D" id="2.60.40.10">
    <property type="entry name" value="Immunoglobulins"/>
    <property type="match status" value="4"/>
</dbReference>
<accession>T1DBM0</accession>
<feature type="domain" description="Ig-like" evidence="8">
    <location>
        <begin position="212"/>
        <end position="282"/>
    </location>
</feature>
<dbReference type="InterPro" id="IPR003599">
    <property type="entry name" value="Ig_sub"/>
</dbReference>
<keyword evidence="3 6" id="KW-1015">Disulfide bond</keyword>
<dbReference type="InterPro" id="IPR002172">
    <property type="entry name" value="LDrepeatLR_classA_rpt"/>
</dbReference>
<evidence type="ECO:0000256" key="6">
    <source>
        <dbReference type="PROSITE-ProRule" id="PRU00124"/>
    </source>
</evidence>
<dbReference type="PANTHER" id="PTHR11640">
    <property type="entry name" value="NEPHRIN"/>
    <property type="match status" value="1"/>
</dbReference>
<evidence type="ECO:0000256" key="7">
    <source>
        <dbReference type="SAM" id="SignalP"/>
    </source>
</evidence>
<proteinExistence type="evidence at transcript level"/>
<protein>
    <submittedName>
        <fullName evidence="9">LDL-1</fullName>
    </submittedName>
</protein>